<dbReference type="AlphaFoldDB" id="A0AA39KC35"/>
<sequence length="376" mass="41935">MKLIFILTRDQGRPGFLADQPASGIKPTLLLSLSVEAITMKVDTFTIDTHSSGKPLKCAAKRYRPHGASSEGRPAPGHILIFTHGTGFHKEHWEVPILRLFTHSKSGGTKVSEAWSIDWQTHGDSAALNETVIEAPDFEFSEFDYAEACANLYRTFLLENIEKGLNKVVLLGHSAGAASASLATMFCDHPLFEAFIFVEPTIWPAEMAGVDAPVYKYVKRGILTRRDHWPTKAEAKRYFEGRAPWSYWDSRIREIYVEYGLKPDPVRGGWTLKCTPKHELAPFANDQKAVDVLPELNKTIKVVPIHLIYGGRNDMFSRKKQDSLLGGGRKFASVTRIPDAGHLVVQEAPDEVADVLFGILRKLDRAAGHFEVQAKL</sequence>
<dbReference type="Pfam" id="PF12697">
    <property type="entry name" value="Abhydrolase_6"/>
    <property type="match status" value="1"/>
</dbReference>
<keyword evidence="2" id="KW-0378">Hydrolase</keyword>
<evidence type="ECO:0000313" key="3">
    <source>
        <dbReference type="Proteomes" id="UP001175211"/>
    </source>
</evidence>
<feature type="domain" description="AB hydrolase-1" evidence="1">
    <location>
        <begin position="80"/>
        <end position="355"/>
    </location>
</feature>
<dbReference type="GeneID" id="85365972"/>
<evidence type="ECO:0000259" key="1">
    <source>
        <dbReference type="Pfam" id="PF12697"/>
    </source>
</evidence>
<dbReference type="InterPro" id="IPR000073">
    <property type="entry name" value="AB_hydrolase_1"/>
</dbReference>
<dbReference type="Proteomes" id="UP001175211">
    <property type="component" value="Unassembled WGS sequence"/>
</dbReference>
<dbReference type="InterPro" id="IPR029058">
    <property type="entry name" value="AB_hydrolase_fold"/>
</dbReference>
<protein>
    <submittedName>
        <fullName evidence="2">Alpha/Beta hydrolase protein</fullName>
    </submittedName>
</protein>
<dbReference type="SUPFAM" id="SSF53474">
    <property type="entry name" value="alpha/beta-Hydrolases"/>
    <property type="match status" value="1"/>
</dbReference>
<proteinExistence type="predicted"/>
<dbReference type="GO" id="GO:0016787">
    <property type="term" value="F:hydrolase activity"/>
    <property type="evidence" value="ECO:0007669"/>
    <property type="project" value="UniProtKB-KW"/>
</dbReference>
<reference evidence="2" key="1">
    <citation type="submission" date="2023-06" db="EMBL/GenBank/DDBJ databases">
        <authorList>
            <consortium name="Lawrence Berkeley National Laboratory"/>
            <person name="Ahrendt S."/>
            <person name="Sahu N."/>
            <person name="Indic B."/>
            <person name="Wong-Bajracharya J."/>
            <person name="Merenyi Z."/>
            <person name="Ke H.-M."/>
            <person name="Monk M."/>
            <person name="Kocsube S."/>
            <person name="Drula E."/>
            <person name="Lipzen A."/>
            <person name="Balint B."/>
            <person name="Henrissat B."/>
            <person name="Andreopoulos B."/>
            <person name="Martin F.M."/>
            <person name="Harder C.B."/>
            <person name="Rigling D."/>
            <person name="Ford K.L."/>
            <person name="Foster G.D."/>
            <person name="Pangilinan J."/>
            <person name="Papanicolaou A."/>
            <person name="Barry K."/>
            <person name="LaButti K."/>
            <person name="Viragh M."/>
            <person name="Koriabine M."/>
            <person name="Yan M."/>
            <person name="Riley R."/>
            <person name="Champramary S."/>
            <person name="Plett K.L."/>
            <person name="Tsai I.J."/>
            <person name="Slot J."/>
            <person name="Sipos G."/>
            <person name="Plett J."/>
            <person name="Nagy L.G."/>
            <person name="Grigoriev I.V."/>
        </authorList>
    </citation>
    <scope>NUCLEOTIDE SEQUENCE</scope>
    <source>
        <strain evidence="2">CCBAS 213</strain>
    </source>
</reference>
<accession>A0AA39KC35</accession>
<dbReference type="Gene3D" id="3.40.50.1820">
    <property type="entry name" value="alpha/beta hydrolase"/>
    <property type="match status" value="1"/>
</dbReference>
<keyword evidence="3" id="KW-1185">Reference proteome</keyword>
<gene>
    <name evidence="2" type="ORF">EV420DRAFT_513827</name>
</gene>
<comment type="caution">
    <text evidence="2">The sequence shown here is derived from an EMBL/GenBank/DDBJ whole genome shotgun (WGS) entry which is preliminary data.</text>
</comment>
<name>A0AA39KC35_ARMTA</name>
<dbReference type="RefSeq" id="XP_060329545.1">
    <property type="nucleotide sequence ID" value="XM_060482424.1"/>
</dbReference>
<dbReference type="EMBL" id="JAUEPS010000022">
    <property type="protein sequence ID" value="KAK0457230.1"/>
    <property type="molecule type" value="Genomic_DNA"/>
</dbReference>
<evidence type="ECO:0000313" key="2">
    <source>
        <dbReference type="EMBL" id="KAK0457230.1"/>
    </source>
</evidence>
<organism evidence="2 3">
    <name type="scientific">Armillaria tabescens</name>
    <name type="common">Ringless honey mushroom</name>
    <name type="synonym">Agaricus tabescens</name>
    <dbReference type="NCBI Taxonomy" id="1929756"/>
    <lineage>
        <taxon>Eukaryota</taxon>
        <taxon>Fungi</taxon>
        <taxon>Dikarya</taxon>
        <taxon>Basidiomycota</taxon>
        <taxon>Agaricomycotina</taxon>
        <taxon>Agaricomycetes</taxon>
        <taxon>Agaricomycetidae</taxon>
        <taxon>Agaricales</taxon>
        <taxon>Marasmiineae</taxon>
        <taxon>Physalacriaceae</taxon>
        <taxon>Desarmillaria</taxon>
    </lineage>
</organism>